<proteinExistence type="predicted"/>
<feature type="non-terminal residue" evidence="2">
    <location>
        <position position="267"/>
    </location>
</feature>
<feature type="region of interest" description="Disordered" evidence="1">
    <location>
        <begin position="1"/>
        <end position="41"/>
    </location>
</feature>
<gene>
    <name evidence="2" type="ORF">S03H2_45688</name>
</gene>
<sequence>DGDMDRSNDILNPTTITIIDAPPPPPPPVSAHRTQHQDGGSDEMDLTGLHGVLGTAQPYADHAAKHEAGGDDRMNVEGMEGQLLTTQIPTDHGNERHVVDMALSSELTNHENDETPHGNDITFERKAEKGQADGYCGLDAGALVAADDLGTGTEDADHFLNADQEWAIPPGTVPPRVDIGRATPRVNPNVGTSEDIARADHQHIQGGLYHAVAGGPIKGPGVHLLSNLTLETGVEGVANERFELVWRLFGRVDAIGGLTMTFLAQFG</sequence>
<protein>
    <submittedName>
        <fullName evidence="2">Uncharacterized protein</fullName>
    </submittedName>
</protein>
<comment type="caution">
    <text evidence="2">The sequence shown here is derived from an EMBL/GenBank/DDBJ whole genome shotgun (WGS) entry which is preliminary data.</text>
</comment>
<accession>X1HU60</accession>
<dbReference type="EMBL" id="BARU01028641">
    <property type="protein sequence ID" value="GAH72977.1"/>
    <property type="molecule type" value="Genomic_DNA"/>
</dbReference>
<dbReference type="AlphaFoldDB" id="X1HU60"/>
<feature type="non-terminal residue" evidence="2">
    <location>
        <position position="1"/>
    </location>
</feature>
<reference evidence="2" key="1">
    <citation type="journal article" date="2014" name="Front. Microbiol.">
        <title>High frequency of phylogenetically diverse reductive dehalogenase-homologous genes in deep subseafloor sedimentary metagenomes.</title>
        <authorList>
            <person name="Kawai M."/>
            <person name="Futagami T."/>
            <person name="Toyoda A."/>
            <person name="Takaki Y."/>
            <person name="Nishi S."/>
            <person name="Hori S."/>
            <person name="Arai W."/>
            <person name="Tsubouchi T."/>
            <person name="Morono Y."/>
            <person name="Uchiyama I."/>
            <person name="Ito T."/>
            <person name="Fujiyama A."/>
            <person name="Inagaki F."/>
            <person name="Takami H."/>
        </authorList>
    </citation>
    <scope>NUCLEOTIDE SEQUENCE</scope>
    <source>
        <strain evidence="2">Expedition CK06-06</strain>
    </source>
</reference>
<organism evidence="2">
    <name type="scientific">marine sediment metagenome</name>
    <dbReference type="NCBI Taxonomy" id="412755"/>
    <lineage>
        <taxon>unclassified sequences</taxon>
        <taxon>metagenomes</taxon>
        <taxon>ecological metagenomes</taxon>
    </lineage>
</organism>
<evidence type="ECO:0000256" key="1">
    <source>
        <dbReference type="SAM" id="MobiDB-lite"/>
    </source>
</evidence>
<name>X1HU60_9ZZZZ</name>
<evidence type="ECO:0000313" key="2">
    <source>
        <dbReference type="EMBL" id="GAH72977.1"/>
    </source>
</evidence>